<feature type="domain" description="Retropepsin-like aspartic endopeptidase" evidence="1">
    <location>
        <begin position="46"/>
        <end position="116"/>
    </location>
</feature>
<comment type="caution">
    <text evidence="2">The sequence shown here is derived from an EMBL/GenBank/DDBJ whole genome shotgun (WGS) entry which is preliminary data.</text>
</comment>
<protein>
    <recommendedName>
        <fullName evidence="1">Retropepsin-like aspartic endopeptidase domain-containing protein</fullName>
    </recommendedName>
</protein>
<dbReference type="Pfam" id="PF05618">
    <property type="entry name" value="Zn_protease"/>
    <property type="match status" value="2"/>
</dbReference>
<gene>
    <name evidence="2" type="ORF">HA336_02190</name>
</gene>
<proteinExistence type="predicted"/>
<dbReference type="Gene3D" id="2.40.70.10">
    <property type="entry name" value="Acid Proteases"/>
    <property type="match status" value="1"/>
</dbReference>
<feature type="domain" description="Retropepsin-like aspartic endopeptidase" evidence="1">
    <location>
        <begin position="128"/>
        <end position="246"/>
    </location>
</feature>
<evidence type="ECO:0000259" key="1">
    <source>
        <dbReference type="Pfam" id="PF05618"/>
    </source>
</evidence>
<dbReference type="SUPFAM" id="SSF50630">
    <property type="entry name" value="Acid proteases"/>
    <property type="match status" value="1"/>
</dbReference>
<dbReference type="InterPro" id="IPR036821">
    <property type="entry name" value="Peptide_deformylase_sf"/>
</dbReference>
<dbReference type="RefSeq" id="WP_011019114.1">
    <property type="nucleotide sequence ID" value="NZ_DUJS01000002.1"/>
</dbReference>
<organism evidence="2 3">
    <name type="scientific">Methanopyrus kandleri</name>
    <dbReference type="NCBI Taxonomy" id="2320"/>
    <lineage>
        <taxon>Archaea</taxon>
        <taxon>Methanobacteriati</taxon>
        <taxon>Methanobacteriota</taxon>
        <taxon>Methanomada group</taxon>
        <taxon>Methanopyri</taxon>
        <taxon>Methanopyrales</taxon>
        <taxon>Methanopyraceae</taxon>
        <taxon>Methanopyrus</taxon>
    </lineage>
</organism>
<dbReference type="Proteomes" id="UP000619545">
    <property type="component" value="Unassembled WGS sequence"/>
</dbReference>
<dbReference type="CDD" id="cd00303">
    <property type="entry name" value="retropepsin_like"/>
    <property type="match status" value="1"/>
</dbReference>
<dbReference type="EMBL" id="DUJS01000002">
    <property type="protein sequence ID" value="HII70028.1"/>
    <property type="molecule type" value="Genomic_DNA"/>
</dbReference>
<dbReference type="GeneID" id="1476846"/>
<dbReference type="SUPFAM" id="SSF56420">
    <property type="entry name" value="Peptide deformylase"/>
    <property type="match status" value="1"/>
</dbReference>
<sequence>METVGVTTVVTVSGLTGSKRVAARVDTGAENDSIDLKLASEIGAGPVIGVKKVRSASASRLRSERRPVVHVTLELAGRCLPSEATLADRRDMRYPMIVGRKTLRRAGVTVDPSREEEPEGDEVDPRRVVGTLKLHKRLLRTVGEKRAVTPAVLALQHGGAWSYRDGDVSSVAVPIRKLSNGVVREDLYLLLNPEIERAEGTLTRLEKCGRERVRRVAKRPRRLEVRHDGGAIIRVDPGRRRIRVRELDPGTLRLEGIPAANLHHELSHLMGDDLGPSVLEFEVE</sequence>
<name>A0A832TBZ6_9EURY</name>
<dbReference type="PANTHER" id="PTHR38037">
    <property type="entry name" value="ZN_PROTEASE DOMAIN-CONTAINING PROTEIN"/>
    <property type="match status" value="1"/>
</dbReference>
<evidence type="ECO:0000313" key="3">
    <source>
        <dbReference type="Proteomes" id="UP000619545"/>
    </source>
</evidence>
<accession>A0A832TBZ6</accession>
<reference evidence="2" key="1">
    <citation type="journal article" date="2020" name="bioRxiv">
        <title>A rank-normalized archaeal taxonomy based on genome phylogeny resolves widespread incomplete and uneven classifications.</title>
        <authorList>
            <person name="Rinke C."/>
            <person name="Chuvochina M."/>
            <person name="Mussig A.J."/>
            <person name="Chaumeil P.-A."/>
            <person name="Waite D.W."/>
            <person name="Whitman W.B."/>
            <person name="Parks D.H."/>
            <person name="Hugenholtz P."/>
        </authorList>
    </citation>
    <scope>NUCLEOTIDE SEQUENCE</scope>
    <source>
        <strain evidence="2">UBA8853</strain>
    </source>
</reference>
<dbReference type="AlphaFoldDB" id="A0A832TBZ6"/>
<dbReference type="InterPro" id="IPR021109">
    <property type="entry name" value="Peptidase_aspartic_dom_sf"/>
</dbReference>
<dbReference type="InterPro" id="IPR008503">
    <property type="entry name" value="Asp_endopeptidase"/>
</dbReference>
<dbReference type="PANTHER" id="PTHR38037:SF2">
    <property type="entry name" value="ATP-DEPENDENT ZINC PROTEASE DOMAIN-CONTAINING PROTEIN-RELATED"/>
    <property type="match status" value="1"/>
</dbReference>
<evidence type="ECO:0000313" key="2">
    <source>
        <dbReference type="EMBL" id="HII70028.1"/>
    </source>
</evidence>